<feature type="transmembrane region" description="Helical" evidence="5">
    <location>
        <begin position="36"/>
        <end position="57"/>
    </location>
</feature>
<dbReference type="GO" id="GO:0016020">
    <property type="term" value="C:membrane"/>
    <property type="evidence" value="ECO:0007669"/>
    <property type="project" value="UniProtKB-SubCell"/>
</dbReference>
<evidence type="ECO:0000313" key="7">
    <source>
        <dbReference type="Proteomes" id="UP000486602"/>
    </source>
</evidence>
<comment type="caution">
    <text evidence="6">The sequence shown here is derived from an EMBL/GenBank/DDBJ whole genome shotgun (WGS) entry which is preliminary data.</text>
</comment>
<evidence type="ECO:0000256" key="4">
    <source>
        <dbReference type="ARBA" id="ARBA00023136"/>
    </source>
</evidence>
<feature type="transmembrane region" description="Helical" evidence="5">
    <location>
        <begin position="89"/>
        <end position="111"/>
    </location>
</feature>
<keyword evidence="7" id="KW-1185">Reference proteome</keyword>
<feature type="transmembrane region" description="Helical" evidence="5">
    <location>
        <begin position="6"/>
        <end position="24"/>
    </location>
</feature>
<evidence type="ECO:0000256" key="5">
    <source>
        <dbReference type="SAM" id="Phobius"/>
    </source>
</evidence>
<dbReference type="AlphaFoldDB" id="A0A7K3WL50"/>
<accession>A0A7K3WL50</accession>
<name>A0A7K3WL50_9FLAO</name>
<evidence type="ECO:0008006" key="8">
    <source>
        <dbReference type="Google" id="ProtNLM"/>
    </source>
</evidence>
<keyword evidence="3 5" id="KW-1133">Transmembrane helix</keyword>
<sequence length="112" mass="12547">MDVVKICILISSLSFFAYAVSYFISPQMKKEFKRFGLEKIGLLTIILEVMGATGLIVGLKFNLILTISSLGLALLMLSGLIVRLKLKDSIWISFPALFYMALNTFIFLMSIK</sequence>
<dbReference type="EMBL" id="JAAGVY010000002">
    <property type="protein sequence ID" value="NEN22359.1"/>
    <property type="molecule type" value="Genomic_DNA"/>
</dbReference>
<dbReference type="Proteomes" id="UP000486602">
    <property type="component" value="Unassembled WGS sequence"/>
</dbReference>
<keyword evidence="2 5" id="KW-0812">Transmembrane</keyword>
<evidence type="ECO:0000256" key="2">
    <source>
        <dbReference type="ARBA" id="ARBA00022692"/>
    </source>
</evidence>
<evidence type="ECO:0000256" key="3">
    <source>
        <dbReference type="ARBA" id="ARBA00022989"/>
    </source>
</evidence>
<protein>
    <recommendedName>
        <fullName evidence="8">DoxX family protein</fullName>
    </recommendedName>
</protein>
<comment type="subcellular location">
    <subcellularLocation>
        <location evidence="1">Membrane</location>
        <topology evidence="1">Multi-pass membrane protein</topology>
    </subcellularLocation>
</comment>
<dbReference type="Pfam" id="PF13564">
    <property type="entry name" value="DoxX_2"/>
    <property type="match status" value="1"/>
</dbReference>
<keyword evidence="4 5" id="KW-0472">Membrane</keyword>
<evidence type="ECO:0000256" key="1">
    <source>
        <dbReference type="ARBA" id="ARBA00004141"/>
    </source>
</evidence>
<organism evidence="6 7">
    <name type="scientific">Cryomorpha ignava</name>
    <dbReference type="NCBI Taxonomy" id="101383"/>
    <lineage>
        <taxon>Bacteria</taxon>
        <taxon>Pseudomonadati</taxon>
        <taxon>Bacteroidota</taxon>
        <taxon>Flavobacteriia</taxon>
        <taxon>Flavobacteriales</taxon>
        <taxon>Cryomorphaceae</taxon>
        <taxon>Cryomorpha</taxon>
    </lineage>
</organism>
<dbReference type="InterPro" id="IPR032808">
    <property type="entry name" value="DoxX"/>
</dbReference>
<feature type="transmembrane region" description="Helical" evidence="5">
    <location>
        <begin position="63"/>
        <end position="82"/>
    </location>
</feature>
<evidence type="ECO:0000313" key="6">
    <source>
        <dbReference type="EMBL" id="NEN22359.1"/>
    </source>
</evidence>
<dbReference type="RefSeq" id="WP_163283064.1">
    <property type="nucleotide sequence ID" value="NZ_JAAGVY010000002.1"/>
</dbReference>
<gene>
    <name evidence="6" type="ORF">G3O08_02440</name>
</gene>
<reference evidence="6 7" key="1">
    <citation type="submission" date="2020-02" db="EMBL/GenBank/DDBJ databases">
        <title>Out from the shadows clarifying the taxonomy of the family Cryomorphaceae and related taxa by utilizing the GTDB taxonomic framework.</title>
        <authorList>
            <person name="Bowman J.P."/>
        </authorList>
    </citation>
    <scope>NUCLEOTIDE SEQUENCE [LARGE SCALE GENOMIC DNA]</scope>
    <source>
        <strain evidence="6 7">QSSC 1-22</strain>
    </source>
</reference>
<proteinExistence type="predicted"/>